<dbReference type="AlphaFoldDB" id="A0A9J6GUV8"/>
<reference evidence="2 3" key="1">
    <citation type="journal article" date="2020" name="Cell">
        <title>Large-Scale Comparative Analyses of Tick Genomes Elucidate Their Genetic Diversity and Vector Capacities.</title>
        <authorList>
            <consortium name="Tick Genome and Microbiome Consortium (TIGMIC)"/>
            <person name="Jia N."/>
            <person name="Wang J."/>
            <person name="Shi W."/>
            <person name="Du L."/>
            <person name="Sun Y."/>
            <person name="Zhan W."/>
            <person name="Jiang J.F."/>
            <person name="Wang Q."/>
            <person name="Zhang B."/>
            <person name="Ji P."/>
            <person name="Bell-Sakyi L."/>
            <person name="Cui X.M."/>
            <person name="Yuan T.T."/>
            <person name="Jiang B.G."/>
            <person name="Yang W.F."/>
            <person name="Lam T.T."/>
            <person name="Chang Q.C."/>
            <person name="Ding S.J."/>
            <person name="Wang X.J."/>
            <person name="Zhu J.G."/>
            <person name="Ruan X.D."/>
            <person name="Zhao L."/>
            <person name="Wei J.T."/>
            <person name="Ye R.Z."/>
            <person name="Que T.C."/>
            <person name="Du C.H."/>
            <person name="Zhou Y.H."/>
            <person name="Cheng J.X."/>
            <person name="Dai P.F."/>
            <person name="Guo W.B."/>
            <person name="Han X.H."/>
            <person name="Huang E.J."/>
            <person name="Li L.F."/>
            <person name="Wei W."/>
            <person name="Gao Y.C."/>
            <person name="Liu J.Z."/>
            <person name="Shao H.Z."/>
            <person name="Wang X."/>
            <person name="Wang C.C."/>
            <person name="Yang T.C."/>
            <person name="Huo Q.B."/>
            <person name="Li W."/>
            <person name="Chen H.Y."/>
            <person name="Chen S.E."/>
            <person name="Zhou L.G."/>
            <person name="Ni X.B."/>
            <person name="Tian J.H."/>
            <person name="Sheng Y."/>
            <person name="Liu T."/>
            <person name="Pan Y.S."/>
            <person name="Xia L.Y."/>
            <person name="Li J."/>
            <person name="Zhao F."/>
            <person name="Cao W.C."/>
        </authorList>
    </citation>
    <scope>NUCLEOTIDE SEQUENCE [LARGE SCALE GENOMIC DNA]</scope>
    <source>
        <strain evidence="2">HaeL-2018</strain>
    </source>
</reference>
<dbReference type="OrthoDB" id="7479450at2759"/>
<dbReference type="InterPro" id="IPR057251">
    <property type="entry name" value="FP_C"/>
</dbReference>
<evidence type="ECO:0000313" key="3">
    <source>
        <dbReference type="Proteomes" id="UP000821853"/>
    </source>
</evidence>
<evidence type="ECO:0000259" key="1">
    <source>
        <dbReference type="Pfam" id="PF25298"/>
    </source>
</evidence>
<dbReference type="Pfam" id="PF25298">
    <property type="entry name" value="Baculo_FP_2nd"/>
    <property type="match status" value="1"/>
</dbReference>
<feature type="domain" description="FP protein C-terminal" evidence="1">
    <location>
        <begin position="78"/>
        <end position="127"/>
    </location>
</feature>
<organism evidence="2 3">
    <name type="scientific">Haemaphysalis longicornis</name>
    <name type="common">Bush tick</name>
    <dbReference type="NCBI Taxonomy" id="44386"/>
    <lineage>
        <taxon>Eukaryota</taxon>
        <taxon>Metazoa</taxon>
        <taxon>Ecdysozoa</taxon>
        <taxon>Arthropoda</taxon>
        <taxon>Chelicerata</taxon>
        <taxon>Arachnida</taxon>
        <taxon>Acari</taxon>
        <taxon>Parasitiformes</taxon>
        <taxon>Ixodida</taxon>
        <taxon>Ixodoidea</taxon>
        <taxon>Ixodidae</taxon>
        <taxon>Haemaphysalinae</taxon>
        <taxon>Haemaphysalis</taxon>
    </lineage>
</organism>
<protein>
    <recommendedName>
        <fullName evidence="1">FP protein C-terminal domain-containing protein</fullName>
    </recommendedName>
</protein>
<accession>A0A9J6GUV8</accession>
<keyword evidence="3" id="KW-1185">Reference proteome</keyword>
<dbReference type="Proteomes" id="UP000821853">
    <property type="component" value="Unassembled WGS sequence"/>
</dbReference>
<gene>
    <name evidence="2" type="ORF">HPB48_018339</name>
</gene>
<dbReference type="EMBL" id="JABSTR010000008">
    <property type="protein sequence ID" value="KAH9378175.1"/>
    <property type="molecule type" value="Genomic_DNA"/>
</dbReference>
<name>A0A9J6GUV8_HAELO</name>
<comment type="caution">
    <text evidence="2">The sequence shown here is derived from an EMBL/GenBank/DDBJ whole genome shotgun (WGS) entry which is preliminary data.</text>
</comment>
<proteinExistence type="predicted"/>
<dbReference type="VEuPathDB" id="VectorBase:HLOH_064358"/>
<evidence type="ECO:0000313" key="2">
    <source>
        <dbReference type="EMBL" id="KAH9378175.1"/>
    </source>
</evidence>
<sequence>MAKIGDKIGEPISTSDLEMCHRVPVPKTANQHNIVVLFARRTERDAILDEARKAKLLGIDLGPTGAYPVFINGQLWQELKRLLGQAISPKCEVGWRFVWVRNSHIHARRAKNTPGLRITHASDVARVT</sequence>